<evidence type="ECO:0000313" key="12">
    <source>
        <dbReference type="EMBL" id="AVD70616.1"/>
    </source>
</evidence>
<evidence type="ECO:0000256" key="10">
    <source>
        <dbReference type="ARBA" id="ARBA00023239"/>
    </source>
</evidence>
<dbReference type="SFLD" id="SFLDS00029">
    <property type="entry name" value="Radical_SAM"/>
    <property type="match status" value="1"/>
</dbReference>
<dbReference type="Pfam" id="PF06463">
    <property type="entry name" value="Mob_synth_C"/>
    <property type="match status" value="1"/>
</dbReference>
<dbReference type="GO" id="GO:0006777">
    <property type="term" value="P:Mo-molybdopterin cofactor biosynthetic process"/>
    <property type="evidence" value="ECO:0007669"/>
    <property type="project" value="UniProtKB-KW"/>
</dbReference>
<keyword evidence="8" id="KW-0342">GTP-binding</keyword>
<dbReference type="Pfam" id="PF04055">
    <property type="entry name" value="Radical_SAM"/>
    <property type="match status" value="1"/>
</dbReference>
<dbReference type="InterPro" id="IPR058240">
    <property type="entry name" value="rSAM_sf"/>
</dbReference>
<name>A0A2L1GLV3_9BACT</name>
<proteinExistence type="predicted"/>
<dbReference type="InterPro" id="IPR040064">
    <property type="entry name" value="MoaA-like"/>
</dbReference>
<dbReference type="InterPro" id="IPR007197">
    <property type="entry name" value="rSAM"/>
</dbReference>
<dbReference type="PANTHER" id="PTHR22960:SF0">
    <property type="entry name" value="MOLYBDENUM COFACTOR BIOSYNTHESIS PROTEIN 1"/>
    <property type="match status" value="1"/>
</dbReference>
<dbReference type="SMART" id="SM00729">
    <property type="entry name" value="Elp3"/>
    <property type="match status" value="1"/>
</dbReference>
<evidence type="ECO:0000256" key="7">
    <source>
        <dbReference type="ARBA" id="ARBA00023014"/>
    </source>
</evidence>
<dbReference type="CDD" id="cd01335">
    <property type="entry name" value="Radical_SAM"/>
    <property type="match status" value="1"/>
</dbReference>
<dbReference type="GO" id="GO:0046872">
    <property type="term" value="F:metal ion binding"/>
    <property type="evidence" value="ECO:0007669"/>
    <property type="project" value="UniProtKB-KW"/>
</dbReference>
<evidence type="ECO:0000313" key="13">
    <source>
        <dbReference type="Proteomes" id="UP000239867"/>
    </source>
</evidence>
<dbReference type="OrthoDB" id="9763993at2"/>
<comment type="cofactor">
    <cofactor evidence="1">
        <name>[4Fe-4S] cluster</name>
        <dbReference type="ChEBI" id="CHEBI:49883"/>
    </cofactor>
</comment>
<evidence type="ECO:0000256" key="3">
    <source>
        <dbReference type="ARBA" id="ARBA00022691"/>
    </source>
</evidence>
<keyword evidence="2" id="KW-0004">4Fe-4S</keyword>
<keyword evidence="5" id="KW-0547">Nucleotide-binding</keyword>
<feature type="domain" description="Radical SAM core" evidence="11">
    <location>
        <begin position="22"/>
        <end position="238"/>
    </location>
</feature>
<dbReference type="GO" id="GO:0061798">
    <property type="term" value="F:GTP 3',8'-cyclase activity"/>
    <property type="evidence" value="ECO:0007669"/>
    <property type="project" value="TreeGrafter"/>
</dbReference>
<organism evidence="12 13">
    <name type="scientific">Desulfobulbus oralis</name>
    <dbReference type="NCBI Taxonomy" id="1986146"/>
    <lineage>
        <taxon>Bacteria</taxon>
        <taxon>Pseudomonadati</taxon>
        <taxon>Thermodesulfobacteriota</taxon>
        <taxon>Desulfobulbia</taxon>
        <taxon>Desulfobulbales</taxon>
        <taxon>Desulfobulbaceae</taxon>
        <taxon>Desulfobulbus</taxon>
    </lineage>
</organism>
<dbReference type="InterPro" id="IPR050105">
    <property type="entry name" value="MoCo_biosynth_MoaA/MoaC"/>
</dbReference>
<evidence type="ECO:0000256" key="4">
    <source>
        <dbReference type="ARBA" id="ARBA00022723"/>
    </source>
</evidence>
<dbReference type="SFLD" id="SFLDG01383">
    <property type="entry name" value="cyclic_pyranopterin_phosphate"/>
    <property type="match status" value="1"/>
</dbReference>
<keyword evidence="10" id="KW-0456">Lyase</keyword>
<dbReference type="AlphaFoldDB" id="A0A2L1GLV3"/>
<dbReference type="InterPro" id="IPR013483">
    <property type="entry name" value="MoaA"/>
</dbReference>
<dbReference type="InterPro" id="IPR010505">
    <property type="entry name" value="MoaA_twitch"/>
</dbReference>
<dbReference type="GO" id="GO:0051539">
    <property type="term" value="F:4 iron, 4 sulfur cluster binding"/>
    <property type="evidence" value="ECO:0007669"/>
    <property type="project" value="UniProtKB-KW"/>
</dbReference>
<dbReference type="GO" id="GO:0005525">
    <property type="term" value="F:GTP binding"/>
    <property type="evidence" value="ECO:0007669"/>
    <property type="project" value="UniProtKB-KW"/>
</dbReference>
<keyword evidence="7" id="KW-0411">Iron-sulfur</keyword>
<dbReference type="GO" id="GO:0061799">
    <property type="term" value="F:cyclic pyranopterin monophosphate synthase activity"/>
    <property type="evidence" value="ECO:0007669"/>
    <property type="project" value="TreeGrafter"/>
</dbReference>
<dbReference type="SUPFAM" id="SSF102114">
    <property type="entry name" value="Radical SAM enzymes"/>
    <property type="match status" value="1"/>
</dbReference>
<dbReference type="CDD" id="cd21117">
    <property type="entry name" value="Twitch_MoaA"/>
    <property type="match status" value="1"/>
</dbReference>
<dbReference type="InterPro" id="IPR013785">
    <property type="entry name" value="Aldolase_TIM"/>
</dbReference>
<dbReference type="SFLD" id="SFLDG01067">
    <property type="entry name" value="SPASM/twitch_domain_containing"/>
    <property type="match status" value="1"/>
</dbReference>
<dbReference type="PROSITE" id="PS51918">
    <property type="entry name" value="RADICAL_SAM"/>
    <property type="match status" value="1"/>
</dbReference>
<keyword evidence="3" id="KW-0949">S-adenosyl-L-methionine</keyword>
<keyword evidence="4" id="KW-0479">Metal-binding</keyword>
<dbReference type="SFLD" id="SFLDG01386">
    <property type="entry name" value="main_SPASM_domain-containing"/>
    <property type="match status" value="1"/>
</dbReference>
<evidence type="ECO:0000256" key="6">
    <source>
        <dbReference type="ARBA" id="ARBA00023004"/>
    </source>
</evidence>
<evidence type="ECO:0000256" key="2">
    <source>
        <dbReference type="ARBA" id="ARBA00022485"/>
    </source>
</evidence>
<evidence type="ECO:0000259" key="11">
    <source>
        <dbReference type="PROSITE" id="PS51918"/>
    </source>
</evidence>
<dbReference type="PANTHER" id="PTHR22960">
    <property type="entry name" value="MOLYBDOPTERIN COFACTOR SYNTHESIS PROTEIN A"/>
    <property type="match status" value="1"/>
</dbReference>
<reference evidence="12 13" key="1">
    <citation type="journal article" date="2018" name="MBio">
        <title>Insights into the evolution of host association through the isolation and characterization of a novel human periodontal pathobiont, Desulfobulbus oralis.</title>
        <authorList>
            <person name="Cross K.L."/>
            <person name="Chirania P."/>
            <person name="Xiong W."/>
            <person name="Beall C.J."/>
            <person name="Elkins J.G."/>
            <person name="Giannone R.J."/>
            <person name="Griffen A.L."/>
            <person name="Guss A.M."/>
            <person name="Hettich R.L."/>
            <person name="Joshi S.S."/>
            <person name="Mokrzan E.M."/>
            <person name="Martin R.K."/>
            <person name="Zhulin I.B."/>
            <person name="Leys E.J."/>
            <person name="Podar M."/>
        </authorList>
    </citation>
    <scope>NUCLEOTIDE SEQUENCE [LARGE SCALE GENOMIC DNA]</scope>
    <source>
        <strain evidence="12 13">ORNL</strain>
    </source>
</reference>
<dbReference type="RefSeq" id="WP_104935909.1">
    <property type="nucleotide sequence ID" value="NZ_CP021255.1"/>
</dbReference>
<keyword evidence="13" id="KW-1185">Reference proteome</keyword>
<evidence type="ECO:0000256" key="1">
    <source>
        <dbReference type="ARBA" id="ARBA00001966"/>
    </source>
</evidence>
<accession>A0A2L1GLV3</accession>
<keyword evidence="6" id="KW-0408">Iron</keyword>
<gene>
    <name evidence="12" type="ORF">CAY53_03210</name>
</gene>
<dbReference type="InterPro" id="IPR006638">
    <property type="entry name" value="Elp3/MiaA/NifB-like_rSAM"/>
</dbReference>
<dbReference type="Proteomes" id="UP000239867">
    <property type="component" value="Chromosome"/>
</dbReference>
<dbReference type="EMBL" id="CP021255">
    <property type="protein sequence ID" value="AVD70616.1"/>
    <property type="molecule type" value="Genomic_DNA"/>
</dbReference>
<evidence type="ECO:0000256" key="5">
    <source>
        <dbReference type="ARBA" id="ARBA00022741"/>
    </source>
</evidence>
<protein>
    <submittedName>
        <fullName evidence="12">GTP 3',8-cyclase MoaA</fullName>
    </submittedName>
</protein>
<dbReference type="KEGG" id="deo:CAY53_03210"/>
<sequence length="348" mass="38449">MQTKPALAPLPACRLPQPLIDGHGRPVHYLRLSVTDRCNLHCLYCRNLGRQQFIPHPQILRYEEIVRLVGLMSAGGVTKLRLTGGEPFVRRGCEHLLVMLRERFPQLDLRLTTNGTLLEPHVPLLGRLGLGAVNLSLDSFDRQTFAQVTGHDLLPAVLSALDALLAAGIRVKINAVAMRGINDRQLDDFIHAARSLPVDVRFIEFMPMGAGTHWSPESFWPAAEIFREVAARVALAPEQQVLRNAGPARMYRVLGGRGRLGFIAAVSNHFCASCNRLRLTCNGNLRTCLFDDHEYRLRGLLRHQACDDAQLARVLRLACLKKPVGAELLRNRPQGQAVAGTPMAAIGG</sequence>
<evidence type="ECO:0000256" key="9">
    <source>
        <dbReference type="ARBA" id="ARBA00023150"/>
    </source>
</evidence>
<dbReference type="Gene3D" id="3.20.20.70">
    <property type="entry name" value="Aldolase class I"/>
    <property type="match status" value="1"/>
</dbReference>
<dbReference type="NCBIfam" id="TIGR02666">
    <property type="entry name" value="moaA"/>
    <property type="match status" value="1"/>
</dbReference>
<evidence type="ECO:0000256" key="8">
    <source>
        <dbReference type="ARBA" id="ARBA00023134"/>
    </source>
</evidence>
<keyword evidence="9" id="KW-0501">Molybdenum cofactor biosynthesis</keyword>